<dbReference type="SUPFAM" id="SSF46565">
    <property type="entry name" value="Chaperone J-domain"/>
    <property type="match status" value="1"/>
</dbReference>
<dbReference type="AlphaFoldDB" id="A0A0D3KA42"/>
<reference evidence="3" key="2">
    <citation type="submission" date="2024-10" db="UniProtKB">
        <authorList>
            <consortium name="EnsemblProtists"/>
        </authorList>
    </citation>
    <scope>IDENTIFICATION</scope>
</reference>
<dbReference type="PANTHER" id="PTHR44240:SF10">
    <property type="entry name" value="J DOMAIN-CONTAINING PROTEIN"/>
    <property type="match status" value="1"/>
</dbReference>
<keyword evidence="1" id="KW-0732">Signal</keyword>
<feature type="chain" id="PRO_5044216220" description="J domain-containing protein" evidence="1">
    <location>
        <begin position="16"/>
        <end position="180"/>
    </location>
</feature>
<dbReference type="STRING" id="2903.R1DCH0"/>
<dbReference type="CDD" id="cd06257">
    <property type="entry name" value="DnaJ"/>
    <property type="match status" value="1"/>
</dbReference>
<evidence type="ECO:0000313" key="3">
    <source>
        <dbReference type="EnsemblProtists" id="EOD32627"/>
    </source>
</evidence>
<dbReference type="Proteomes" id="UP000013827">
    <property type="component" value="Unassembled WGS sequence"/>
</dbReference>
<proteinExistence type="predicted"/>
<dbReference type="EnsemblProtists" id="EOD32627">
    <property type="protein sequence ID" value="EOD32627"/>
    <property type="gene ID" value="EMIHUDRAFT_230593"/>
</dbReference>
<evidence type="ECO:0000259" key="2">
    <source>
        <dbReference type="PROSITE" id="PS50076"/>
    </source>
</evidence>
<dbReference type="SMART" id="SM00271">
    <property type="entry name" value="DnaJ"/>
    <property type="match status" value="1"/>
</dbReference>
<dbReference type="Gene3D" id="1.10.287.110">
    <property type="entry name" value="DnaJ domain"/>
    <property type="match status" value="1"/>
</dbReference>
<dbReference type="PANTHER" id="PTHR44240">
    <property type="entry name" value="DNAJ DOMAIN (PROKARYOTIC HEAT SHOCK PROTEIN)-RELATED"/>
    <property type="match status" value="1"/>
</dbReference>
<dbReference type="HOGENOM" id="CLU_1499009_0_0_1"/>
<dbReference type="Pfam" id="PF00226">
    <property type="entry name" value="DnaJ"/>
    <property type="match status" value="1"/>
</dbReference>
<keyword evidence="4" id="KW-1185">Reference proteome</keyword>
<dbReference type="KEGG" id="ehx:EMIHUDRAFT_230593"/>
<accession>A0A0D3KA42</accession>
<feature type="signal peptide" evidence="1">
    <location>
        <begin position="1"/>
        <end position="15"/>
    </location>
</feature>
<dbReference type="InterPro" id="IPR036869">
    <property type="entry name" value="J_dom_sf"/>
</dbReference>
<dbReference type="PRINTS" id="PR00625">
    <property type="entry name" value="JDOMAIN"/>
</dbReference>
<organism evidence="3 4">
    <name type="scientific">Emiliania huxleyi (strain CCMP1516)</name>
    <dbReference type="NCBI Taxonomy" id="280463"/>
    <lineage>
        <taxon>Eukaryota</taxon>
        <taxon>Haptista</taxon>
        <taxon>Haptophyta</taxon>
        <taxon>Prymnesiophyceae</taxon>
        <taxon>Isochrysidales</taxon>
        <taxon>Noelaerhabdaceae</taxon>
        <taxon>Emiliania</taxon>
    </lineage>
</organism>
<sequence length="180" mass="19323">MASFLLLALLRTAAAESHYDVLGVASDAAPDAIRAAFRRIALADHPDKLPPDSAAAAFECLSDPTARQRYDEEIAVDPRAYASAFGQRITREMAERGGLPLKTYLPPGSAAGDLVACPLPAVGVTVAFALSGATPPRWRVAAEAVGLARRQSGWERRGDDLHLTVTLPAWRRGPLRRRIT</sequence>
<protein>
    <recommendedName>
        <fullName evidence="2">J domain-containing protein</fullName>
    </recommendedName>
</protein>
<reference evidence="4" key="1">
    <citation type="journal article" date="2013" name="Nature">
        <title>Pan genome of the phytoplankton Emiliania underpins its global distribution.</title>
        <authorList>
            <person name="Read B.A."/>
            <person name="Kegel J."/>
            <person name="Klute M.J."/>
            <person name="Kuo A."/>
            <person name="Lefebvre S.C."/>
            <person name="Maumus F."/>
            <person name="Mayer C."/>
            <person name="Miller J."/>
            <person name="Monier A."/>
            <person name="Salamov A."/>
            <person name="Young J."/>
            <person name="Aguilar M."/>
            <person name="Claverie J.M."/>
            <person name="Frickenhaus S."/>
            <person name="Gonzalez K."/>
            <person name="Herman E.K."/>
            <person name="Lin Y.C."/>
            <person name="Napier J."/>
            <person name="Ogata H."/>
            <person name="Sarno A.F."/>
            <person name="Shmutz J."/>
            <person name="Schroeder D."/>
            <person name="de Vargas C."/>
            <person name="Verret F."/>
            <person name="von Dassow P."/>
            <person name="Valentin K."/>
            <person name="Van de Peer Y."/>
            <person name="Wheeler G."/>
            <person name="Dacks J.B."/>
            <person name="Delwiche C.F."/>
            <person name="Dyhrman S.T."/>
            <person name="Glockner G."/>
            <person name="John U."/>
            <person name="Richards T."/>
            <person name="Worden A.Z."/>
            <person name="Zhang X."/>
            <person name="Grigoriev I.V."/>
            <person name="Allen A.E."/>
            <person name="Bidle K."/>
            <person name="Borodovsky M."/>
            <person name="Bowler C."/>
            <person name="Brownlee C."/>
            <person name="Cock J.M."/>
            <person name="Elias M."/>
            <person name="Gladyshev V.N."/>
            <person name="Groth M."/>
            <person name="Guda C."/>
            <person name="Hadaegh A."/>
            <person name="Iglesias-Rodriguez M.D."/>
            <person name="Jenkins J."/>
            <person name="Jones B.M."/>
            <person name="Lawson T."/>
            <person name="Leese F."/>
            <person name="Lindquist E."/>
            <person name="Lobanov A."/>
            <person name="Lomsadze A."/>
            <person name="Malik S.B."/>
            <person name="Marsh M.E."/>
            <person name="Mackinder L."/>
            <person name="Mock T."/>
            <person name="Mueller-Roeber B."/>
            <person name="Pagarete A."/>
            <person name="Parker M."/>
            <person name="Probert I."/>
            <person name="Quesneville H."/>
            <person name="Raines C."/>
            <person name="Rensing S.A."/>
            <person name="Riano-Pachon D.M."/>
            <person name="Richier S."/>
            <person name="Rokitta S."/>
            <person name="Shiraiwa Y."/>
            <person name="Soanes D.M."/>
            <person name="van der Giezen M."/>
            <person name="Wahlund T.M."/>
            <person name="Williams B."/>
            <person name="Wilson W."/>
            <person name="Wolfe G."/>
            <person name="Wurch L.L."/>
        </authorList>
    </citation>
    <scope>NUCLEOTIDE SEQUENCE</scope>
</reference>
<evidence type="ECO:0000256" key="1">
    <source>
        <dbReference type="SAM" id="SignalP"/>
    </source>
</evidence>
<name>A0A0D3KA42_EMIH1</name>
<dbReference type="RefSeq" id="XP_005785056.1">
    <property type="nucleotide sequence ID" value="XM_005784999.1"/>
</dbReference>
<feature type="domain" description="J" evidence="2">
    <location>
        <begin position="17"/>
        <end position="74"/>
    </location>
</feature>
<dbReference type="PaxDb" id="2903-EOD32627"/>
<evidence type="ECO:0000313" key="4">
    <source>
        <dbReference type="Proteomes" id="UP000013827"/>
    </source>
</evidence>
<dbReference type="GeneID" id="17277899"/>
<dbReference type="InterPro" id="IPR001623">
    <property type="entry name" value="DnaJ_domain"/>
</dbReference>
<dbReference type="PROSITE" id="PS50076">
    <property type="entry name" value="DNAJ_2"/>
    <property type="match status" value="1"/>
</dbReference>
<dbReference type="InterPro" id="IPR052276">
    <property type="entry name" value="Diphthamide-biosynth_chaperone"/>
</dbReference>